<reference evidence="4 5" key="1">
    <citation type="submission" date="2020-04" db="EMBL/GenBank/DDBJ databases">
        <authorList>
            <person name="Wallbank WR R."/>
            <person name="Pardo Diaz C."/>
            <person name="Kozak K."/>
            <person name="Martin S."/>
            <person name="Jiggins C."/>
            <person name="Moest M."/>
            <person name="Warren A I."/>
            <person name="Byers J.R.P. K."/>
            <person name="Montejo-Kovacevich G."/>
            <person name="Yen C E."/>
        </authorList>
    </citation>
    <scope>NUCLEOTIDE SEQUENCE [LARGE SCALE GENOMIC DNA]</scope>
</reference>
<organism evidence="2 4">
    <name type="scientific">Arctia plantaginis</name>
    <name type="common">Wood tiger moth</name>
    <name type="synonym">Phalaena plantaginis</name>
    <dbReference type="NCBI Taxonomy" id="874455"/>
    <lineage>
        <taxon>Eukaryota</taxon>
        <taxon>Metazoa</taxon>
        <taxon>Ecdysozoa</taxon>
        <taxon>Arthropoda</taxon>
        <taxon>Hexapoda</taxon>
        <taxon>Insecta</taxon>
        <taxon>Pterygota</taxon>
        <taxon>Neoptera</taxon>
        <taxon>Endopterygota</taxon>
        <taxon>Lepidoptera</taxon>
        <taxon>Glossata</taxon>
        <taxon>Ditrysia</taxon>
        <taxon>Noctuoidea</taxon>
        <taxon>Erebidae</taxon>
        <taxon>Arctiinae</taxon>
        <taxon>Arctia</taxon>
    </lineage>
</organism>
<dbReference type="OrthoDB" id="7481561at2759"/>
<evidence type="ECO:0000313" key="5">
    <source>
        <dbReference type="Proteomes" id="UP000494256"/>
    </source>
</evidence>
<comment type="caution">
    <text evidence="2">The sequence shown here is derived from an EMBL/GenBank/DDBJ whole genome shotgun (WGS) entry which is preliminary data.</text>
</comment>
<keyword evidence="4" id="KW-1185">Reference proteome</keyword>
<protein>
    <submittedName>
        <fullName evidence="2">Uncharacterized protein</fullName>
    </submittedName>
</protein>
<dbReference type="AlphaFoldDB" id="A0A8S0YVU8"/>
<evidence type="ECO:0000313" key="2">
    <source>
        <dbReference type="EMBL" id="CAB3222411.1"/>
    </source>
</evidence>
<dbReference type="Proteomes" id="UP000494256">
    <property type="component" value="Unassembled WGS sequence"/>
</dbReference>
<gene>
    <name evidence="2" type="ORF">APLA_LOCUS1035</name>
    <name evidence="3" type="ORF">APLA_LOCUS5618</name>
</gene>
<evidence type="ECO:0000313" key="4">
    <source>
        <dbReference type="Proteomes" id="UP000494106"/>
    </source>
</evidence>
<accession>A0A8S0YVU8</accession>
<sequence length="206" mass="22261">MEHSRMLRSGKSTPVTDATPQSGQTGSTETETWSKGTGTEESSVVNVPSDRASSRLSVLKAELELHNSELAQARAASAAALSRSEIARIELESSNGAEPPNVEKSRVEGWISDQHIFSRLEIGNNAQTSGQPIRPLGASRSEPRVDANTSHNNVKDMTMLANAIVQAVNSNKSSSAVPKYIHELPHFDGTIAEWMSFKAVYNDTED</sequence>
<feature type="region of interest" description="Disordered" evidence="1">
    <location>
        <begin position="123"/>
        <end position="150"/>
    </location>
</feature>
<feature type="region of interest" description="Disordered" evidence="1">
    <location>
        <begin position="1"/>
        <end position="52"/>
    </location>
</feature>
<evidence type="ECO:0000256" key="1">
    <source>
        <dbReference type="SAM" id="MobiDB-lite"/>
    </source>
</evidence>
<dbReference type="Proteomes" id="UP000494106">
    <property type="component" value="Unassembled WGS sequence"/>
</dbReference>
<evidence type="ECO:0000313" key="3">
    <source>
        <dbReference type="EMBL" id="CAB3232288.1"/>
    </source>
</evidence>
<name>A0A8S0YVU8_ARCPL</name>
<dbReference type="EMBL" id="CADEBC010000088">
    <property type="protein sequence ID" value="CAB3222411.1"/>
    <property type="molecule type" value="Genomic_DNA"/>
</dbReference>
<feature type="compositionally biased region" description="Polar residues" evidence="1">
    <location>
        <begin position="10"/>
        <end position="46"/>
    </location>
</feature>
<dbReference type="EMBL" id="CADEBD010000289">
    <property type="protein sequence ID" value="CAB3232288.1"/>
    <property type="molecule type" value="Genomic_DNA"/>
</dbReference>
<proteinExistence type="predicted"/>